<reference evidence="2 3" key="1">
    <citation type="submission" date="2024-11" db="EMBL/GenBank/DDBJ databases">
        <title>Chromosome-level genome assembly of Eucalyptus globulus Labill. provides insights into its genome evolution.</title>
        <authorList>
            <person name="Li X."/>
        </authorList>
    </citation>
    <scope>NUCLEOTIDE SEQUENCE [LARGE SCALE GENOMIC DNA]</scope>
    <source>
        <strain evidence="2">CL2024</strain>
        <tissue evidence="2">Fresh tender leaves</tissue>
    </source>
</reference>
<protein>
    <submittedName>
        <fullName evidence="2">Uncharacterized protein</fullName>
    </submittedName>
</protein>
<proteinExistence type="predicted"/>
<dbReference type="AlphaFoldDB" id="A0ABD3KTR9"/>
<gene>
    <name evidence="2" type="ORF">ACJRO7_018433</name>
</gene>
<feature type="region of interest" description="Disordered" evidence="1">
    <location>
        <begin position="1"/>
        <end position="58"/>
    </location>
</feature>
<evidence type="ECO:0000256" key="1">
    <source>
        <dbReference type="SAM" id="MobiDB-lite"/>
    </source>
</evidence>
<dbReference type="EMBL" id="JBJKBG010000004">
    <property type="protein sequence ID" value="KAL3743135.1"/>
    <property type="molecule type" value="Genomic_DNA"/>
</dbReference>
<feature type="compositionally biased region" description="Basic residues" evidence="1">
    <location>
        <begin position="8"/>
        <end position="19"/>
    </location>
</feature>
<comment type="caution">
    <text evidence="2">The sequence shown here is derived from an EMBL/GenBank/DDBJ whole genome shotgun (WGS) entry which is preliminary data.</text>
</comment>
<evidence type="ECO:0000313" key="2">
    <source>
        <dbReference type="EMBL" id="KAL3743135.1"/>
    </source>
</evidence>
<feature type="region of interest" description="Disordered" evidence="1">
    <location>
        <begin position="125"/>
        <end position="149"/>
    </location>
</feature>
<organism evidence="2 3">
    <name type="scientific">Eucalyptus globulus</name>
    <name type="common">Tasmanian blue gum</name>
    <dbReference type="NCBI Taxonomy" id="34317"/>
    <lineage>
        <taxon>Eukaryota</taxon>
        <taxon>Viridiplantae</taxon>
        <taxon>Streptophyta</taxon>
        <taxon>Embryophyta</taxon>
        <taxon>Tracheophyta</taxon>
        <taxon>Spermatophyta</taxon>
        <taxon>Magnoliopsida</taxon>
        <taxon>eudicotyledons</taxon>
        <taxon>Gunneridae</taxon>
        <taxon>Pentapetalae</taxon>
        <taxon>rosids</taxon>
        <taxon>malvids</taxon>
        <taxon>Myrtales</taxon>
        <taxon>Myrtaceae</taxon>
        <taxon>Myrtoideae</taxon>
        <taxon>Eucalypteae</taxon>
        <taxon>Eucalyptus</taxon>
    </lineage>
</organism>
<dbReference type="Proteomes" id="UP001634007">
    <property type="component" value="Unassembled WGS sequence"/>
</dbReference>
<keyword evidence="3" id="KW-1185">Reference proteome</keyword>
<evidence type="ECO:0000313" key="3">
    <source>
        <dbReference type="Proteomes" id="UP001634007"/>
    </source>
</evidence>
<name>A0ABD3KTR9_EUCGL</name>
<sequence length="149" mass="16130">MGPPEKHRGSRKKKKKKKHNGTEQGRGIKKARSGNSPCSFLQKRSPKRERRKEREREREFAVKIVTSSIRSRAPLLNMGEGGMLVSGWSALMMKGTDGGDPIRGRLRDVVGGEGDGARVGAAYSSRVPITSGPPRAGQVVSRSPPIGGE</sequence>
<accession>A0ABD3KTR9</accession>